<reference evidence="3" key="1">
    <citation type="submission" date="2023-06" db="EMBL/GenBank/DDBJ databases">
        <authorList>
            <person name="Noh H."/>
        </authorList>
    </citation>
    <scope>NUCLEOTIDE SEQUENCE</scope>
    <source>
        <strain evidence="3">DUCC20226</strain>
    </source>
</reference>
<keyword evidence="4" id="KW-1185">Reference proteome</keyword>
<dbReference type="PANTHER" id="PTHR21310:SF15">
    <property type="entry name" value="AMINOGLYCOSIDE PHOSPHOTRANSFERASE DOMAIN-CONTAINING PROTEIN"/>
    <property type="match status" value="1"/>
</dbReference>
<evidence type="ECO:0000313" key="3">
    <source>
        <dbReference type="EMBL" id="KAK2611740.1"/>
    </source>
</evidence>
<organism evidence="3 4">
    <name type="scientific">Phomopsis amygdali</name>
    <name type="common">Fusicoccum amygdali</name>
    <dbReference type="NCBI Taxonomy" id="1214568"/>
    <lineage>
        <taxon>Eukaryota</taxon>
        <taxon>Fungi</taxon>
        <taxon>Dikarya</taxon>
        <taxon>Ascomycota</taxon>
        <taxon>Pezizomycotina</taxon>
        <taxon>Sordariomycetes</taxon>
        <taxon>Sordariomycetidae</taxon>
        <taxon>Diaporthales</taxon>
        <taxon>Diaporthaceae</taxon>
        <taxon>Diaporthe</taxon>
    </lineage>
</organism>
<dbReference type="InterPro" id="IPR002575">
    <property type="entry name" value="Aminoglycoside_PTrfase"/>
</dbReference>
<name>A0AAD9W7Q6_PHOAM</name>
<dbReference type="Gene3D" id="3.90.1200.10">
    <property type="match status" value="1"/>
</dbReference>
<sequence length="315" mass="35631">MNSPSRMSREDAVTASPRQKAQESQHLPPPSPPPLPSEDDRKPSPLPVWLQLRIKASALLNRSRRHGPGNVVVLPFNKIAKLNVSVTEIAAMNFVRANTSIPVPEILEVHYDAKFEGFANIVMTKLAGDDLADVIQDMSDTEIKYVVKELSGYMKQLRRFDKDIGGNAPAIGGLGGIPGYDSRIASIPFGPFATMADFHTYLRLREPIEDWILEPNVMAVHGKPEGTYKMKLTHGDIAPRNIRVKRGKITGLIDWEFAGWYPEYWEYTRMFFPGERPYLKNWYNAIEEEDGIGKYKTERKAEEAIWSRLGPFGFE</sequence>
<dbReference type="AlphaFoldDB" id="A0AAD9W7Q6"/>
<comment type="caution">
    <text evidence="3">The sequence shown here is derived from an EMBL/GenBank/DDBJ whole genome shotgun (WGS) entry which is preliminary data.</text>
</comment>
<evidence type="ECO:0000256" key="1">
    <source>
        <dbReference type="SAM" id="MobiDB-lite"/>
    </source>
</evidence>
<accession>A0AAD9W7Q6</accession>
<feature type="domain" description="Aminoglycoside phosphotransferase" evidence="2">
    <location>
        <begin position="88"/>
        <end position="291"/>
    </location>
</feature>
<dbReference type="Proteomes" id="UP001265746">
    <property type="component" value="Unassembled WGS sequence"/>
</dbReference>
<proteinExistence type="predicted"/>
<dbReference type="Pfam" id="PF01636">
    <property type="entry name" value="APH"/>
    <property type="match status" value="1"/>
</dbReference>
<evidence type="ECO:0000259" key="2">
    <source>
        <dbReference type="Pfam" id="PF01636"/>
    </source>
</evidence>
<dbReference type="EMBL" id="JAUJFL010000002">
    <property type="protein sequence ID" value="KAK2611740.1"/>
    <property type="molecule type" value="Genomic_DNA"/>
</dbReference>
<feature type="compositionally biased region" description="Pro residues" evidence="1">
    <location>
        <begin position="27"/>
        <end position="36"/>
    </location>
</feature>
<gene>
    <name evidence="3" type="ORF">N8I77_005064</name>
</gene>
<feature type="compositionally biased region" description="Polar residues" evidence="1">
    <location>
        <begin position="16"/>
        <end position="25"/>
    </location>
</feature>
<dbReference type="SUPFAM" id="SSF56112">
    <property type="entry name" value="Protein kinase-like (PK-like)"/>
    <property type="match status" value="1"/>
</dbReference>
<dbReference type="InterPro" id="IPR051678">
    <property type="entry name" value="AGP_Transferase"/>
</dbReference>
<dbReference type="PANTHER" id="PTHR21310">
    <property type="entry name" value="AMINOGLYCOSIDE PHOSPHOTRANSFERASE-RELATED-RELATED"/>
    <property type="match status" value="1"/>
</dbReference>
<evidence type="ECO:0000313" key="4">
    <source>
        <dbReference type="Proteomes" id="UP001265746"/>
    </source>
</evidence>
<protein>
    <recommendedName>
        <fullName evidence="2">Aminoglycoside phosphotransferase domain-containing protein</fullName>
    </recommendedName>
</protein>
<dbReference type="CDD" id="cd05120">
    <property type="entry name" value="APH_ChoK_like"/>
    <property type="match status" value="1"/>
</dbReference>
<dbReference type="InterPro" id="IPR011009">
    <property type="entry name" value="Kinase-like_dom_sf"/>
</dbReference>
<feature type="region of interest" description="Disordered" evidence="1">
    <location>
        <begin position="1"/>
        <end position="43"/>
    </location>
</feature>